<dbReference type="InterPro" id="IPR011990">
    <property type="entry name" value="TPR-like_helical_dom_sf"/>
</dbReference>
<dbReference type="PROSITE" id="PS50005">
    <property type="entry name" value="TPR"/>
    <property type="match status" value="1"/>
</dbReference>
<evidence type="ECO:0000256" key="1">
    <source>
        <dbReference type="PROSITE-ProRule" id="PRU00339"/>
    </source>
</evidence>
<reference evidence="2 3" key="1">
    <citation type="submission" date="2015-10" db="EMBL/GenBank/DDBJ databases">
        <title>Draft genome sequence of Streptomyces griseorubiginosus DSM 40469, type strain for the species Streptomyces griseorubiginosus.</title>
        <authorList>
            <person name="Ruckert C."/>
            <person name="Winkler A."/>
            <person name="Kalinowski J."/>
            <person name="Kampfer P."/>
            <person name="Glaeser S."/>
        </authorList>
    </citation>
    <scope>NUCLEOTIDE SEQUENCE [LARGE SCALE GENOMIC DNA]</scope>
    <source>
        <strain evidence="2 3">DSM 40469</strain>
    </source>
</reference>
<keyword evidence="3" id="KW-1185">Reference proteome</keyword>
<dbReference type="RefSeq" id="WP_062240227.1">
    <property type="nucleotide sequence ID" value="NZ_JBPJFL010000001.1"/>
</dbReference>
<feature type="repeat" description="TPR" evidence="1">
    <location>
        <begin position="298"/>
        <end position="331"/>
    </location>
</feature>
<dbReference type="EMBL" id="LMWV01000017">
    <property type="protein sequence ID" value="KUN65592.1"/>
    <property type="molecule type" value="Genomic_DNA"/>
</dbReference>
<evidence type="ECO:0000313" key="3">
    <source>
        <dbReference type="Proteomes" id="UP000054375"/>
    </source>
</evidence>
<sequence length="414" mass="44499">MSVDVDLFEEHGEVAALWPHRPYHGRTVVCFDRHLDLKPLAPGGEEALRATADGNVSPAELVRRLPVRGVPGAFGLDDFWSAAAVVAGLTDLVWVPSWRSYEGWQAHAVDSVSLITTGGRPTRPSTRPCCLTVTLCGVRLAVVPPDLLAGHLDRHVRTDVVTDIDLDWLVDEHGRFEHSAQDLAELVGVCGGELAAMTWSTRSGFLPSEYRTVGADVAARLGLRARESSFLPATPWPEDLMLRVHQGTAAPAAGPADEEGGVEQGIAVALHGLAQAGLSPDRAQECFEQAAGHGYHSSWLAYKIGAARYANGDHRTARQYLREAVRLDPQDTLGAHARIMGARATLRLEGPAAALSEFQALGAELPLRRGVWKTIRMLARAEGDMDTARTAEGQLRLLDRLSGPGAAEPEVEGA</sequence>
<organism evidence="2 3">
    <name type="scientific">Streptomyces griseorubiginosus</name>
    <dbReference type="NCBI Taxonomy" id="67304"/>
    <lineage>
        <taxon>Bacteria</taxon>
        <taxon>Bacillati</taxon>
        <taxon>Actinomycetota</taxon>
        <taxon>Actinomycetes</taxon>
        <taxon>Kitasatosporales</taxon>
        <taxon>Streptomycetaceae</taxon>
        <taxon>Streptomyces</taxon>
    </lineage>
</organism>
<proteinExistence type="predicted"/>
<comment type="caution">
    <text evidence="2">The sequence shown here is derived from an EMBL/GenBank/DDBJ whole genome shotgun (WGS) entry which is preliminary data.</text>
</comment>
<dbReference type="AlphaFoldDB" id="A0A101S1D0"/>
<accession>A0A101S1D0</accession>
<dbReference type="SUPFAM" id="SSF48452">
    <property type="entry name" value="TPR-like"/>
    <property type="match status" value="1"/>
</dbReference>
<dbReference type="InterPro" id="IPR019734">
    <property type="entry name" value="TPR_rpt"/>
</dbReference>
<dbReference type="Proteomes" id="UP000054375">
    <property type="component" value="Unassembled WGS sequence"/>
</dbReference>
<dbReference type="Gene3D" id="1.25.40.10">
    <property type="entry name" value="Tetratricopeptide repeat domain"/>
    <property type="match status" value="1"/>
</dbReference>
<keyword evidence="1" id="KW-0802">TPR repeat</keyword>
<evidence type="ECO:0000313" key="2">
    <source>
        <dbReference type="EMBL" id="KUN65592.1"/>
    </source>
</evidence>
<name>A0A101S1D0_9ACTN</name>
<protein>
    <submittedName>
        <fullName evidence="2">Uncharacterized protein</fullName>
    </submittedName>
</protein>
<gene>
    <name evidence="2" type="ORF">AQJ54_22585</name>
</gene>